<dbReference type="EMBL" id="FLRE01000006">
    <property type="protein sequence ID" value="SBT30851.1"/>
    <property type="molecule type" value="Genomic_DNA"/>
</dbReference>
<feature type="compositionally biased region" description="Low complexity" evidence="1">
    <location>
        <begin position="245"/>
        <end position="261"/>
    </location>
</feature>
<feature type="region of interest" description="Disordered" evidence="1">
    <location>
        <begin position="159"/>
        <end position="270"/>
    </location>
</feature>
<organism evidence="4 5">
    <name type="scientific">Plasmodium ovale wallikeri</name>
    <dbReference type="NCBI Taxonomy" id="864142"/>
    <lineage>
        <taxon>Eukaryota</taxon>
        <taxon>Sar</taxon>
        <taxon>Alveolata</taxon>
        <taxon>Apicomplexa</taxon>
        <taxon>Aconoidasida</taxon>
        <taxon>Haemosporida</taxon>
        <taxon>Plasmodiidae</taxon>
        <taxon>Plasmodium</taxon>
        <taxon>Plasmodium (Plasmodium)</taxon>
    </lineage>
</organism>
<keyword evidence="6" id="KW-1185">Reference proteome</keyword>
<dbReference type="NCBIfam" id="TIGR01607">
    <property type="entry name" value="PST-A"/>
    <property type="match status" value="1"/>
</dbReference>
<evidence type="ECO:0000313" key="6">
    <source>
        <dbReference type="Proteomes" id="UP000078555"/>
    </source>
</evidence>
<feature type="region of interest" description="Disordered" evidence="1">
    <location>
        <begin position="1"/>
        <end position="24"/>
    </location>
</feature>
<dbReference type="EMBL" id="FLRD01000001">
    <property type="protein sequence ID" value="SBT30413.1"/>
    <property type="molecule type" value="Genomic_DNA"/>
</dbReference>
<dbReference type="InterPro" id="IPR022742">
    <property type="entry name" value="Hydrolase_4"/>
</dbReference>
<dbReference type="SUPFAM" id="SSF53474">
    <property type="entry name" value="alpha/beta-Hydrolases"/>
    <property type="match status" value="1"/>
</dbReference>
<name>A0A1A8YH32_PLAOA</name>
<accession>A0A1A8YH32</accession>
<dbReference type="InterPro" id="IPR006494">
    <property type="entry name" value="PST_A"/>
</dbReference>
<reference evidence="4" key="2">
    <citation type="submission" date="2016-05" db="EMBL/GenBank/DDBJ databases">
        <authorList>
            <person name="Lavstsen T."/>
            <person name="Jespersen J.S."/>
        </authorList>
    </citation>
    <scope>NUCLEOTIDE SEQUENCE [LARGE SCALE GENOMIC DNA]</scope>
</reference>
<proteinExistence type="predicted"/>
<gene>
    <name evidence="3" type="ORF">POVWA1_000740</name>
    <name evidence="4" type="ORF">POVWA2_001010</name>
</gene>
<evidence type="ECO:0000313" key="4">
    <source>
        <dbReference type="EMBL" id="SBT30851.1"/>
    </source>
</evidence>
<dbReference type="AlphaFoldDB" id="A0A1A8YH32"/>
<dbReference type="Proteomes" id="UP000078550">
    <property type="component" value="Unassembled WGS sequence"/>
</dbReference>
<dbReference type="PANTHER" id="PTHR11614">
    <property type="entry name" value="PHOSPHOLIPASE-RELATED"/>
    <property type="match status" value="1"/>
</dbReference>
<evidence type="ECO:0000313" key="3">
    <source>
        <dbReference type="EMBL" id="SBT30413.1"/>
    </source>
</evidence>
<feature type="compositionally biased region" description="Basic and acidic residues" evidence="1">
    <location>
        <begin position="173"/>
        <end position="182"/>
    </location>
</feature>
<reference evidence="5 6" key="1">
    <citation type="submission" date="2016-05" db="EMBL/GenBank/DDBJ databases">
        <authorList>
            <person name="Naeem Raeece"/>
        </authorList>
    </citation>
    <scope>NUCLEOTIDE SEQUENCE [LARGE SCALE GENOMIC DNA]</scope>
</reference>
<evidence type="ECO:0000259" key="2">
    <source>
        <dbReference type="Pfam" id="PF12146"/>
    </source>
</evidence>
<dbReference type="InterPro" id="IPR051044">
    <property type="entry name" value="MAG_DAG_Lipase"/>
</dbReference>
<feature type="domain" description="Serine aminopeptidase S33" evidence="2">
    <location>
        <begin position="98"/>
        <end position="147"/>
    </location>
</feature>
<feature type="domain" description="Serine aminopeptidase S33" evidence="2">
    <location>
        <begin position="238"/>
        <end position="451"/>
    </location>
</feature>
<evidence type="ECO:0000256" key="1">
    <source>
        <dbReference type="SAM" id="MobiDB-lite"/>
    </source>
</evidence>
<evidence type="ECO:0000313" key="5">
    <source>
        <dbReference type="Proteomes" id="UP000078550"/>
    </source>
</evidence>
<feature type="compositionally biased region" description="Polar residues" evidence="1">
    <location>
        <begin position="229"/>
        <end position="244"/>
    </location>
</feature>
<dbReference type="Pfam" id="PF12146">
    <property type="entry name" value="Hydrolase_4"/>
    <property type="match status" value="2"/>
</dbReference>
<dbReference type="Proteomes" id="UP000078555">
    <property type="component" value="Unassembled WGS sequence"/>
</dbReference>
<sequence>MAENIPTYTSDRKVATASSSDESLDGNPRIGSFINKDGLMLKTYEWLVKYPVGVMILVHALNSHVRFEYLKHNAEIDGIERAILKDPDNYYIYKGSWIESLNKQGYSVYGLDLRGHGESECVDNVKTHVHQFDDLVEDVLQYMNIVHDSICNETGKCTNKEKQENQRRKRRCSLQEKNRKNAVETAENTSKNIVQGRKGECLNVSSSESTFQGSNDSISEHNSARGGAASSNPSREGSNNLRGNLSTSEQSLEDSQSLSSEAKINTLEEGDKKKKTPPFYLMGLSMGGNIVLRVLQLLGKDTEGKNSRLNIGGSISLAGMISIDGLKEKPSYKYFYIPVSKLAAYLLPTVRLSPSLNFEMFPFVNDLFRFDKICHPKPITNKFGNEILNAVDNLHNDIEYIPKDIPVLIIHSTLDSACCYNGVSRFFNRLHSENKEMFTVEDMDHMLPMEPGNERLLCKGLQEEKPLNWDERDGEWERKIFLPIGASFRGVHRNNKALLVRALLEETSKVWDHSGPVEASVKGSYR</sequence>
<feature type="compositionally biased region" description="Polar residues" evidence="1">
    <location>
        <begin position="203"/>
        <end position="217"/>
    </location>
</feature>
<protein>
    <submittedName>
        <fullName evidence="4">Lysophospholipase, putative</fullName>
    </submittedName>
</protein>
<dbReference type="InterPro" id="IPR029058">
    <property type="entry name" value="AB_hydrolase_fold"/>
</dbReference>
<dbReference type="Gene3D" id="3.40.50.1820">
    <property type="entry name" value="alpha/beta hydrolase"/>
    <property type="match status" value="2"/>
</dbReference>